<keyword evidence="6" id="KW-0238">DNA-binding</keyword>
<comment type="similarity">
    <text evidence="1 6">Belongs to the DNA polymerase type-Y family.</text>
</comment>
<evidence type="ECO:0000256" key="2">
    <source>
        <dbReference type="ARBA" id="ARBA00022457"/>
    </source>
</evidence>
<dbReference type="EC" id="2.7.7.7" evidence="6"/>
<dbReference type="SUPFAM" id="SSF100879">
    <property type="entry name" value="Lesion bypass DNA polymerase (Y-family), little finger domain"/>
    <property type="match status" value="1"/>
</dbReference>
<dbReference type="InterPro" id="IPR017961">
    <property type="entry name" value="DNA_pol_Y-fam_little_finger"/>
</dbReference>
<dbReference type="GO" id="GO:0006261">
    <property type="term" value="P:DNA-templated DNA replication"/>
    <property type="evidence" value="ECO:0007669"/>
    <property type="project" value="UniProtKB-UniRule"/>
</dbReference>
<organism evidence="8 9">
    <name type="scientific">Lactobacillus helsingborgensis</name>
    <dbReference type="NCBI Taxonomy" id="1218494"/>
    <lineage>
        <taxon>Bacteria</taxon>
        <taxon>Bacillati</taxon>
        <taxon>Bacillota</taxon>
        <taxon>Bacilli</taxon>
        <taxon>Lactobacillales</taxon>
        <taxon>Lactobacillaceae</taxon>
        <taxon>Lactobacillus</taxon>
    </lineage>
</organism>
<dbReference type="PANTHER" id="PTHR11076:SF33">
    <property type="entry name" value="DNA POLYMERASE KAPPA"/>
    <property type="match status" value="1"/>
</dbReference>
<dbReference type="InterPro" id="IPR001126">
    <property type="entry name" value="UmuC"/>
</dbReference>
<evidence type="ECO:0000256" key="1">
    <source>
        <dbReference type="ARBA" id="ARBA00010945"/>
    </source>
</evidence>
<feature type="site" description="Substrate discrimination" evidence="6">
    <location>
        <position position="27"/>
    </location>
</feature>
<comment type="subcellular location">
    <subcellularLocation>
        <location evidence="6">Cytoplasm</location>
    </subcellularLocation>
</comment>
<accession>A0AA47B345</accession>
<dbReference type="NCBIfam" id="NF002677">
    <property type="entry name" value="PRK02406.1"/>
    <property type="match status" value="1"/>
</dbReference>
<dbReference type="GO" id="GO:0003684">
    <property type="term" value="F:damaged DNA binding"/>
    <property type="evidence" value="ECO:0007669"/>
    <property type="project" value="InterPro"/>
</dbReference>
<sequence length="378" mass="43082">MTKFDDGLLPQNDTHRKIIHLDMDAFYASVETRDHPELKNKALVIGQDPRDYHGHGVVATANYIARQYGVHSAMPSIKALRLIPKNKLVFMSPDFTKYHRVSTEIHQLMHEITDKVQSIALDEAYLDVTENKQGLSSALQIAINLQTKIKQEVGLNCSFGVTYNKFLAKMGSEYSKPFGRTIILPDEAQEFLARQKIARFHGIGPKTQAKLAEMGIYTGRGLQKIHVRDLIKHFNRMGYLMAEHANGIDLSRVIPDDERNRKSIGIERSYEPSVYNEQTALTNLRNYVNDLADKLSERNFYANTIVLKIRNSEFKTLTKRRKLEHATNNPLEIYDAAKDLFDPISSSFLNDGIRLLGVTATDFSEADYENMDLNLFTK</sequence>
<dbReference type="InterPro" id="IPR022880">
    <property type="entry name" value="DNApol_IV"/>
</dbReference>
<comment type="cofactor">
    <cofactor evidence="6">
        <name>Mg(2+)</name>
        <dbReference type="ChEBI" id="CHEBI:18420"/>
    </cofactor>
    <text evidence="6">Binds 2 magnesium ions per subunit.</text>
</comment>
<evidence type="ECO:0000313" key="9">
    <source>
        <dbReference type="Proteomes" id="UP001164557"/>
    </source>
</evidence>
<evidence type="ECO:0000313" key="8">
    <source>
        <dbReference type="EMBL" id="UZX29149.1"/>
    </source>
</evidence>
<dbReference type="InterPro" id="IPR024728">
    <property type="entry name" value="PolY_HhH_motif"/>
</dbReference>
<dbReference type="PANTHER" id="PTHR11076">
    <property type="entry name" value="DNA REPAIR POLYMERASE UMUC / TRANSFERASE FAMILY MEMBER"/>
    <property type="match status" value="1"/>
</dbReference>
<feature type="active site" evidence="6">
    <location>
        <position position="123"/>
    </location>
</feature>
<dbReference type="Gene3D" id="3.30.70.270">
    <property type="match status" value="1"/>
</dbReference>
<protein>
    <recommendedName>
        <fullName evidence="6">DNA polymerase IV</fullName>
        <shortName evidence="6">Pol IV</shortName>
        <ecNumber evidence="6">2.7.7.7</ecNumber>
    </recommendedName>
</protein>
<dbReference type="HAMAP" id="MF_01113">
    <property type="entry name" value="DNApol_IV"/>
    <property type="match status" value="1"/>
</dbReference>
<dbReference type="Gene3D" id="3.40.1170.60">
    <property type="match status" value="1"/>
</dbReference>
<dbReference type="Gene3D" id="1.10.150.20">
    <property type="entry name" value="5' to 3' exonuclease, C-terminal subdomain"/>
    <property type="match status" value="1"/>
</dbReference>
<keyword evidence="4 6" id="KW-0235">DNA replication</keyword>
<dbReference type="GO" id="GO:0005829">
    <property type="term" value="C:cytosol"/>
    <property type="evidence" value="ECO:0007669"/>
    <property type="project" value="TreeGrafter"/>
</dbReference>
<dbReference type="InterPro" id="IPR036775">
    <property type="entry name" value="DNA_pol_Y-fam_lit_finger_sf"/>
</dbReference>
<keyword evidence="6" id="KW-0460">Magnesium</keyword>
<keyword evidence="6" id="KW-0227">DNA damage</keyword>
<dbReference type="Pfam" id="PF00817">
    <property type="entry name" value="IMS"/>
    <property type="match status" value="1"/>
</dbReference>
<dbReference type="CDD" id="cd03586">
    <property type="entry name" value="PolY_Pol_IV_kappa"/>
    <property type="match status" value="1"/>
</dbReference>
<dbReference type="Gene3D" id="3.30.1490.100">
    <property type="entry name" value="DNA polymerase, Y-family, little finger domain"/>
    <property type="match status" value="1"/>
</dbReference>
<feature type="binding site" evidence="6">
    <location>
        <position position="22"/>
    </location>
    <ligand>
        <name>Mg(2+)</name>
        <dbReference type="ChEBI" id="CHEBI:18420"/>
    </ligand>
</feature>
<dbReference type="GO" id="GO:0000287">
    <property type="term" value="F:magnesium ion binding"/>
    <property type="evidence" value="ECO:0007669"/>
    <property type="project" value="UniProtKB-UniRule"/>
</dbReference>
<proteinExistence type="inferred from homology"/>
<dbReference type="PROSITE" id="PS50173">
    <property type="entry name" value="UMUC"/>
    <property type="match status" value="1"/>
</dbReference>
<name>A0AA47B345_9LACO</name>
<dbReference type="EMBL" id="CP084389">
    <property type="protein sequence ID" value="UZX29149.1"/>
    <property type="molecule type" value="Genomic_DNA"/>
</dbReference>
<feature type="domain" description="UmuC" evidence="7">
    <location>
        <begin position="18"/>
        <end position="204"/>
    </location>
</feature>
<reference evidence="8" key="1">
    <citation type="submission" date="2021-09" db="EMBL/GenBank/DDBJ databases">
        <title>Lactobacillus species from Apis mellifera, Switzerland.</title>
        <authorList>
            <person name="Pfister J."/>
            <person name="Brown A."/>
            <person name="Neumann P."/>
            <person name="Collaud A."/>
            <person name="Retschnig G."/>
            <person name="Perreten V."/>
        </authorList>
    </citation>
    <scope>NUCLEOTIDE SEQUENCE</scope>
    <source>
        <strain evidence="8">IBH002</strain>
    </source>
</reference>
<comment type="function">
    <text evidence="6">Poorly processive, error-prone DNA polymerase involved in untargeted mutagenesis. Copies undamaged DNA at stalled replication forks, which arise in vivo from mismatched or misaligned primer ends. These misaligned primers can be extended by PolIV. Exhibits no 3'-5' exonuclease (proofreading) activity. May be involved in translesional synthesis, in conjunction with the beta clamp from PolIII.</text>
</comment>
<dbReference type="Proteomes" id="UP001164557">
    <property type="component" value="Chromosome"/>
</dbReference>
<dbReference type="InterPro" id="IPR050116">
    <property type="entry name" value="DNA_polymerase-Y"/>
</dbReference>
<dbReference type="GO" id="GO:0009432">
    <property type="term" value="P:SOS response"/>
    <property type="evidence" value="ECO:0007669"/>
    <property type="project" value="TreeGrafter"/>
</dbReference>
<dbReference type="InterPro" id="IPR043502">
    <property type="entry name" value="DNA/RNA_pol_sf"/>
</dbReference>
<dbReference type="Pfam" id="PF11799">
    <property type="entry name" value="IMS_C"/>
    <property type="match status" value="1"/>
</dbReference>
<keyword evidence="5 6" id="KW-0239">DNA-directed DNA polymerase</keyword>
<keyword evidence="3 6" id="KW-0548">Nucleotidyltransferase</keyword>
<feature type="binding site" evidence="6">
    <location>
        <position position="122"/>
    </location>
    <ligand>
        <name>Mg(2+)</name>
        <dbReference type="ChEBI" id="CHEBI:18420"/>
    </ligand>
</feature>
<evidence type="ECO:0000256" key="6">
    <source>
        <dbReference type="HAMAP-Rule" id="MF_01113"/>
    </source>
</evidence>
<keyword evidence="2 6" id="KW-0515">Mutator protein</keyword>
<dbReference type="GO" id="GO:0003887">
    <property type="term" value="F:DNA-directed DNA polymerase activity"/>
    <property type="evidence" value="ECO:0007669"/>
    <property type="project" value="UniProtKB-UniRule"/>
</dbReference>
<keyword evidence="9" id="KW-1185">Reference proteome</keyword>
<keyword evidence="6" id="KW-0963">Cytoplasm</keyword>
<dbReference type="GO" id="GO:0042276">
    <property type="term" value="P:error-prone translesion synthesis"/>
    <property type="evidence" value="ECO:0007669"/>
    <property type="project" value="TreeGrafter"/>
</dbReference>
<dbReference type="SUPFAM" id="SSF56672">
    <property type="entry name" value="DNA/RNA polymerases"/>
    <property type="match status" value="1"/>
</dbReference>
<evidence type="ECO:0000259" key="7">
    <source>
        <dbReference type="PROSITE" id="PS50173"/>
    </source>
</evidence>
<dbReference type="Pfam" id="PF11798">
    <property type="entry name" value="IMS_HHH"/>
    <property type="match status" value="1"/>
</dbReference>
<dbReference type="InterPro" id="IPR043128">
    <property type="entry name" value="Rev_trsase/Diguanyl_cyclase"/>
</dbReference>
<comment type="subunit">
    <text evidence="6">Monomer.</text>
</comment>
<evidence type="ECO:0000256" key="3">
    <source>
        <dbReference type="ARBA" id="ARBA00022695"/>
    </source>
</evidence>
<keyword evidence="6" id="KW-0479">Metal-binding</keyword>
<dbReference type="GO" id="GO:0006281">
    <property type="term" value="P:DNA repair"/>
    <property type="evidence" value="ECO:0007669"/>
    <property type="project" value="UniProtKB-UniRule"/>
</dbReference>
<keyword evidence="6 8" id="KW-0808">Transferase</keyword>
<gene>
    <name evidence="6 8" type="primary">dinB</name>
    <name evidence="8" type="ORF">LDX53_06090</name>
</gene>
<keyword evidence="6" id="KW-0234">DNA repair</keyword>
<comment type="catalytic activity">
    <reaction evidence="6">
        <text>DNA(n) + a 2'-deoxyribonucleoside 5'-triphosphate = DNA(n+1) + diphosphate</text>
        <dbReference type="Rhea" id="RHEA:22508"/>
        <dbReference type="Rhea" id="RHEA-COMP:17339"/>
        <dbReference type="Rhea" id="RHEA-COMP:17340"/>
        <dbReference type="ChEBI" id="CHEBI:33019"/>
        <dbReference type="ChEBI" id="CHEBI:61560"/>
        <dbReference type="ChEBI" id="CHEBI:173112"/>
        <dbReference type="EC" id="2.7.7.7"/>
    </reaction>
</comment>
<dbReference type="RefSeq" id="WP_179853383.1">
    <property type="nucleotide sequence ID" value="NZ_CP084389.1"/>
</dbReference>
<evidence type="ECO:0000256" key="5">
    <source>
        <dbReference type="ARBA" id="ARBA00022932"/>
    </source>
</evidence>
<dbReference type="AlphaFoldDB" id="A0AA47B345"/>
<evidence type="ECO:0000256" key="4">
    <source>
        <dbReference type="ARBA" id="ARBA00022705"/>
    </source>
</evidence>